<dbReference type="OMA" id="NPPDVFC"/>
<accession>A0A9Q0RJQ4</accession>
<keyword evidence="1" id="KW-1133">Transmembrane helix</keyword>
<evidence type="ECO:0000313" key="2">
    <source>
        <dbReference type="EMBL" id="KAJ6216984.1"/>
    </source>
</evidence>
<dbReference type="AlphaFoldDB" id="A0A9Q0RJQ4"/>
<dbReference type="Pfam" id="PF14802">
    <property type="entry name" value="TMEM192"/>
    <property type="match status" value="1"/>
</dbReference>
<feature type="transmembrane region" description="Helical" evidence="1">
    <location>
        <begin position="117"/>
        <end position="142"/>
    </location>
</feature>
<proteinExistence type="predicted"/>
<feature type="transmembrane region" description="Helical" evidence="1">
    <location>
        <begin position="28"/>
        <end position="51"/>
    </location>
</feature>
<reference evidence="2" key="1">
    <citation type="submission" date="2022-12" db="EMBL/GenBank/DDBJ databases">
        <title>Genome assemblies of Blomia tropicalis.</title>
        <authorList>
            <person name="Cui Y."/>
        </authorList>
    </citation>
    <scope>NUCLEOTIDE SEQUENCE</scope>
    <source>
        <tissue evidence="2">Adult mites</tissue>
    </source>
</reference>
<keyword evidence="1" id="KW-0472">Membrane</keyword>
<dbReference type="EMBL" id="JAPWDV010000003">
    <property type="protein sequence ID" value="KAJ6216984.1"/>
    <property type="molecule type" value="Genomic_DNA"/>
</dbReference>
<name>A0A9Q0RJQ4_BLOTA</name>
<gene>
    <name evidence="2" type="ORF">RDWZM_008141</name>
</gene>
<keyword evidence="1" id="KW-0812">Transmembrane</keyword>
<protein>
    <recommendedName>
        <fullName evidence="4">Transmembrane protein 192</fullName>
    </recommendedName>
</protein>
<organism evidence="2 3">
    <name type="scientific">Blomia tropicalis</name>
    <name type="common">Mite</name>
    <dbReference type="NCBI Taxonomy" id="40697"/>
    <lineage>
        <taxon>Eukaryota</taxon>
        <taxon>Metazoa</taxon>
        <taxon>Ecdysozoa</taxon>
        <taxon>Arthropoda</taxon>
        <taxon>Chelicerata</taxon>
        <taxon>Arachnida</taxon>
        <taxon>Acari</taxon>
        <taxon>Acariformes</taxon>
        <taxon>Sarcoptiformes</taxon>
        <taxon>Astigmata</taxon>
        <taxon>Glycyphagoidea</taxon>
        <taxon>Echimyopodidae</taxon>
        <taxon>Blomia</taxon>
    </lineage>
</organism>
<evidence type="ECO:0000256" key="1">
    <source>
        <dbReference type="SAM" id="Phobius"/>
    </source>
</evidence>
<feature type="transmembrane region" description="Helical" evidence="1">
    <location>
        <begin position="75"/>
        <end position="94"/>
    </location>
</feature>
<dbReference type="InterPro" id="IPR029399">
    <property type="entry name" value="TMEM192"/>
</dbReference>
<evidence type="ECO:0008006" key="4">
    <source>
        <dbReference type="Google" id="ProtNLM"/>
    </source>
</evidence>
<evidence type="ECO:0000313" key="3">
    <source>
        <dbReference type="Proteomes" id="UP001142055"/>
    </source>
</evidence>
<feature type="transmembrane region" description="Helical" evidence="1">
    <location>
        <begin position="162"/>
        <end position="180"/>
    </location>
</feature>
<sequence length="261" mass="31035">MDDDLQILTLPYNNDLYSIYNKTNNIKIFVILLFHILITIVQWILCFIIPIKQNVFLSIHLNNNTKSNLFNPYNLTIYFQLILCAITLLIRFYLKNFYYKRLRILGYNNHHDRVKKYVLFPSIVLHHSNALLLISTIIFYNLNLNNLHIKDFYIKPIHSVELIVSISSLFIIVNNVLHFYHELKFRRFRNPPDVFCVDDPSRRLNQDGLNQVAIRSSSFLEDLLENQADLIYNLKLQNAHLREMLFKATQHNNQVNVINNE</sequence>
<keyword evidence="3" id="KW-1185">Reference proteome</keyword>
<dbReference type="Proteomes" id="UP001142055">
    <property type="component" value="Chromosome 3"/>
</dbReference>
<comment type="caution">
    <text evidence="2">The sequence shown here is derived from an EMBL/GenBank/DDBJ whole genome shotgun (WGS) entry which is preliminary data.</text>
</comment>